<evidence type="ECO:0000313" key="4">
    <source>
        <dbReference type="Proteomes" id="UP000746503"/>
    </source>
</evidence>
<comment type="caution">
    <text evidence="3">The sequence shown here is derived from an EMBL/GenBank/DDBJ whole genome shotgun (WGS) entry which is preliminary data.</text>
</comment>
<gene>
    <name evidence="3" type="ORF">HCJ92_22930</name>
</gene>
<dbReference type="RefSeq" id="WP_167935524.1">
    <property type="nucleotide sequence ID" value="NZ_JAAVJB010000348.1"/>
</dbReference>
<dbReference type="EMBL" id="JAAVJB010000348">
    <property type="protein sequence ID" value="NJP69057.1"/>
    <property type="molecule type" value="Genomic_DNA"/>
</dbReference>
<organism evidence="3 4">
    <name type="scientific">Streptomyces spiramenti</name>
    <dbReference type="NCBI Taxonomy" id="2720606"/>
    <lineage>
        <taxon>Bacteria</taxon>
        <taxon>Bacillati</taxon>
        <taxon>Actinomycetota</taxon>
        <taxon>Actinomycetes</taxon>
        <taxon>Kitasatosporales</taxon>
        <taxon>Streptomycetaceae</taxon>
        <taxon>Streptomyces</taxon>
    </lineage>
</organism>
<evidence type="ECO:0000256" key="2">
    <source>
        <dbReference type="SAM" id="SignalP"/>
    </source>
</evidence>
<feature type="compositionally biased region" description="Polar residues" evidence="1">
    <location>
        <begin position="30"/>
        <end position="40"/>
    </location>
</feature>
<evidence type="ECO:0008006" key="5">
    <source>
        <dbReference type="Google" id="ProtNLM"/>
    </source>
</evidence>
<feature type="chain" id="PRO_5045224680" description="Secreted protein" evidence="2">
    <location>
        <begin position="20"/>
        <end position="161"/>
    </location>
</feature>
<feature type="region of interest" description="Disordered" evidence="1">
    <location>
        <begin position="25"/>
        <end position="107"/>
    </location>
</feature>
<accession>A0ABX1AXU4</accession>
<evidence type="ECO:0000256" key="1">
    <source>
        <dbReference type="SAM" id="MobiDB-lite"/>
    </source>
</evidence>
<dbReference type="Proteomes" id="UP000746503">
    <property type="component" value="Unassembled WGS sequence"/>
</dbReference>
<proteinExistence type="predicted"/>
<sequence>MTRRSIRSIALGAACLALAAGTWATAANASQPQEQGSGTTAPVAETPDAAAEPKADDPAEAEAVAVPDKATEAKEEAVAVPDKATEAKAEAVAVPDKATGTAPVAPPVDAVVEPDVAAEAPGGEPCEVLPADELGEPFPEAVEVCEAAAAQPDETKTVPGK</sequence>
<evidence type="ECO:0000313" key="3">
    <source>
        <dbReference type="EMBL" id="NJP69057.1"/>
    </source>
</evidence>
<protein>
    <recommendedName>
        <fullName evidence="5">Secreted protein</fullName>
    </recommendedName>
</protein>
<reference evidence="3 4" key="1">
    <citation type="submission" date="2020-03" db="EMBL/GenBank/DDBJ databases">
        <title>Draft genome of Streptomyces sp. ventii, isolated from the Axial Seamount in the Pacific Ocean, and resequencing of the two type strains Streptomyces lonarensis strain NCL 716 and Streptomyces bohaiensis strain 11A07.</title>
        <authorList>
            <person name="Loughran R.M."/>
            <person name="Pfannmuller K.M."/>
            <person name="Wasson B.J."/>
            <person name="Deadmond M.C."/>
            <person name="Paddock B.E."/>
            <person name="Koyack M.J."/>
            <person name="Gallegos D.A."/>
            <person name="Mitchell E.A."/>
            <person name="Ushijima B."/>
            <person name="Saw J.H."/>
            <person name="Mcphail K.L."/>
            <person name="Videau P."/>
        </authorList>
    </citation>
    <scope>NUCLEOTIDE SEQUENCE [LARGE SCALE GENOMIC DNA]</scope>
    <source>
        <strain evidence="4">5675061</strain>
    </source>
</reference>
<name>A0ABX1AXU4_9ACTN</name>
<feature type="signal peptide" evidence="2">
    <location>
        <begin position="1"/>
        <end position="19"/>
    </location>
</feature>
<feature type="compositionally biased region" description="Basic and acidic residues" evidence="1">
    <location>
        <begin position="69"/>
        <end position="89"/>
    </location>
</feature>
<keyword evidence="2" id="KW-0732">Signal</keyword>
<keyword evidence="4" id="KW-1185">Reference proteome</keyword>